<keyword evidence="2" id="KW-0808">Transferase</keyword>
<gene>
    <name evidence="2" type="ORF">SAMN05443549_102130</name>
</gene>
<protein>
    <submittedName>
        <fullName evidence="2">Gamma-glutamyl cyclotransferase, AIG2-like</fullName>
    </submittedName>
</protein>
<sequence>MENLFAYGTLKDKEIQERVFGRVLKGTPDKLIGYAVKGIPIEEEFGIIQYPIITETQNPEDSIDGICYQLNDRELELADKYEGMHYRRIQVQLHSNETVWVYSAAL</sequence>
<dbReference type="RefSeq" id="WP_073369011.1">
    <property type="nucleotide sequence ID" value="NZ_FQWB01000002.1"/>
</dbReference>
<reference evidence="3" key="1">
    <citation type="submission" date="2016-11" db="EMBL/GenBank/DDBJ databases">
        <authorList>
            <person name="Varghese N."/>
            <person name="Submissions S."/>
        </authorList>
    </citation>
    <scope>NUCLEOTIDE SEQUENCE [LARGE SCALE GENOMIC DNA]</scope>
    <source>
        <strain evidence="3">DSM 19978</strain>
    </source>
</reference>
<dbReference type="InterPro" id="IPR009288">
    <property type="entry name" value="AIG2-like_dom"/>
</dbReference>
<proteinExistence type="predicted"/>
<evidence type="ECO:0000259" key="1">
    <source>
        <dbReference type="Pfam" id="PF06094"/>
    </source>
</evidence>
<dbReference type="InterPro" id="IPR013024">
    <property type="entry name" value="GGCT-like"/>
</dbReference>
<keyword evidence="3" id="KW-1185">Reference proteome</keyword>
<dbReference type="Proteomes" id="UP000184516">
    <property type="component" value="Unassembled WGS sequence"/>
</dbReference>
<dbReference type="GO" id="GO:0016740">
    <property type="term" value="F:transferase activity"/>
    <property type="evidence" value="ECO:0007669"/>
    <property type="project" value="UniProtKB-KW"/>
</dbReference>
<dbReference type="OrthoDB" id="9798388at2"/>
<dbReference type="Pfam" id="PF06094">
    <property type="entry name" value="GGACT"/>
    <property type="match status" value="1"/>
</dbReference>
<organism evidence="2 3">
    <name type="scientific">Flavobacterium fluvii</name>
    <dbReference type="NCBI Taxonomy" id="468056"/>
    <lineage>
        <taxon>Bacteria</taxon>
        <taxon>Pseudomonadati</taxon>
        <taxon>Bacteroidota</taxon>
        <taxon>Flavobacteriia</taxon>
        <taxon>Flavobacteriales</taxon>
        <taxon>Flavobacteriaceae</taxon>
        <taxon>Flavobacterium</taxon>
    </lineage>
</organism>
<dbReference type="SUPFAM" id="SSF110857">
    <property type="entry name" value="Gamma-glutamyl cyclotransferase-like"/>
    <property type="match status" value="1"/>
</dbReference>
<dbReference type="STRING" id="468056.SAMN05443549_102130"/>
<dbReference type="CDD" id="cd06661">
    <property type="entry name" value="GGCT_like"/>
    <property type="match status" value="1"/>
</dbReference>
<name>A0A1M5H984_9FLAO</name>
<evidence type="ECO:0000313" key="2">
    <source>
        <dbReference type="EMBL" id="SHG12473.1"/>
    </source>
</evidence>
<dbReference type="EMBL" id="FQWB01000002">
    <property type="protein sequence ID" value="SHG12473.1"/>
    <property type="molecule type" value="Genomic_DNA"/>
</dbReference>
<dbReference type="Gene3D" id="3.10.490.10">
    <property type="entry name" value="Gamma-glutamyl cyclotransferase-like"/>
    <property type="match status" value="1"/>
</dbReference>
<evidence type="ECO:0000313" key="3">
    <source>
        <dbReference type="Proteomes" id="UP000184516"/>
    </source>
</evidence>
<feature type="domain" description="Gamma-glutamylcyclotransferase AIG2-like" evidence="1">
    <location>
        <begin position="4"/>
        <end position="103"/>
    </location>
</feature>
<dbReference type="AlphaFoldDB" id="A0A1M5H984"/>
<accession>A0A1M5H984</accession>
<dbReference type="InterPro" id="IPR036568">
    <property type="entry name" value="GGCT-like_sf"/>
</dbReference>